<feature type="region of interest" description="Disordered" evidence="1">
    <location>
        <begin position="246"/>
        <end position="292"/>
    </location>
</feature>
<keyword evidence="3" id="KW-1185">Reference proteome</keyword>
<name>A0A7J9I945_9ROSI</name>
<accession>A0A7J9I945</accession>
<dbReference type="PANTHER" id="PTHR33675:SF10">
    <property type="entry name" value="NUCLEAR RECEPTOR FAMILY 2 GROUP C PROTEIN"/>
    <property type="match status" value="1"/>
</dbReference>
<evidence type="ECO:0000313" key="2">
    <source>
        <dbReference type="EMBL" id="MBA0818590.1"/>
    </source>
</evidence>
<feature type="compositionally biased region" description="Low complexity" evidence="1">
    <location>
        <begin position="268"/>
        <end position="278"/>
    </location>
</feature>
<protein>
    <submittedName>
        <fullName evidence="2">Uncharacterized protein</fullName>
    </submittedName>
</protein>
<dbReference type="Proteomes" id="UP000593560">
    <property type="component" value="Unassembled WGS sequence"/>
</dbReference>
<evidence type="ECO:0000256" key="1">
    <source>
        <dbReference type="SAM" id="MobiDB-lite"/>
    </source>
</evidence>
<dbReference type="OrthoDB" id="755598at2759"/>
<proteinExistence type="predicted"/>
<feature type="compositionally biased region" description="Basic and acidic residues" evidence="1">
    <location>
        <begin position="279"/>
        <end position="292"/>
    </location>
</feature>
<dbReference type="AlphaFoldDB" id="A0A7J9I945"/>
<feature type="compositionally biased region" description="Polar residues" evidence="1">
    <location>
        <begin position="253"/>
        <end position="267"/>
    </location>
</feature>
<comment type="caution">
    <text evidence="2">The sequence shown here is derived from an EMBL/GenBank/DDBJ whole genome shotgun (WGS) entry which is preliminary data.</text>
</comment>
<dbReference type="PANTHER" id="PTHR33675">
    <property type="entry name" value="NUCLEAR RECEPTOR FAMILY 2 GROUP C PROTEIN"/>
    <property type="match status" value="1"/>
</dbReference>
<organism evidence="2 3">
    <name type="scientific">Gossypium harknessii</name>
    <dbReference type="NCBI Taxonomy" id="34285"/>
    <lineage>
        <taxon>Eukaryota</taxon>
        <taxon>Viridiplantae</taxon>
        <taxon>Streptophyta</taxon>
        <taxon>Embryophyta</taxon>
        <taxon>Tracheophyta</taxon>
        <taxon>Spermatophyta</taxon>
        <taxon>Magnoliopsida</taxon>
        <taxon>eudicotyledons</taxon>
        <taxon>Gunneridae</taxon>
        <taxon>Pentapetalae</taxon>
        <taxon>rosids</taxon>
        <taxon>malvids</taxon>
        <taxon>Malvales</taxon>
        <taxon>Malvaceae</taxon>
        <taxon>Malvoideae</taxon>
        <taxon>Gossypium</taxon>
    </lineage>
</organism>
<feature type="compositionally biased region" description="Polar residues" evidence="1">
    <location>
        <begin position="194"/>
        <end position="204"/>
    </location>
</feature>
<evidence type="ECO:0000313" key="3">
    <source>
        <dbReference type="Proteomes" id="UP000593560"/>
    </source>
</evidence>
<reference evidence="2 3" key="1">
    <citation type="journal article" date="2019" name="Genome Biol. Evol.">
        <title>Insights into the evolution of the New World diploid cottons (Gossypium, subgenus Houzingenia) based on genome sequencing.</title>
        <authorList>
            <person name="Grover C.E."/>
            <person name="Arick M.A. 2nd"/>
            <person name="Thrash A."/>
            <person name="Conover J.L."/>
            <person name="Sanders W.S."/>
            <person name="Peterson D.G."/>
            <person name="Frelichowski J.E."/>
            <person name="Scheffler J.A."/>
            <person name="Scheffler B.E."/>
            <person name="Wendel J.F."/>
        </authorList>
    </citation>
    <scope>NUCLEOTIDE SEQUENCE [LARGE SCALE GENOMIC DNA]</scope>
    <source>
        <strain evidence="2">0</strain>
        <tissue evidence="2">Leaf</tissue>
    </source>
</reference>
<sequence length="292" mass="32231">MGKKRKSIATSLDEVDRTMYASFCSAANSLSHLYTQTMNQQKLSFQAGKRHGLNKCNCRYVVHLAKSGTGCLRMLISHVLANCNDSAGKMLESMNQIRFSSLFKDKLRKNLSVDLETTRGRIKSYNNGYPQLPSDSKGWFSLLKCGDLLVILSARVTLNELDYGEEPSMSPRAPSQQQHSQPAMQFMNTGFMVSTGSSGQTAVQGTRPDHCDQQSKNLVFSNALSSPVRRSLQHYHIAQEGYCPNGGLPSGNGARNNEPSFLQNQTRDSSPLSSNDSSMDMHADSPSHESTY</sequence>
<feature type="region of interest" description="Disordered" evidence="1">
    <location>
        <begin position="194"/>
        <end position="213"/>
    </location>
</feature>
<dbReference type="EMBL" id="JABFAD010317347">
    <property type="protein sequence ID" value="MBA0818590.1"/>
    <property type="molecule type" value="Genomic_DNA"/>
</dbReference>
<gene>
    <name evidence="2" type="ORF">Gohar_022242</name>
</gene>